<dbReference type="SMART" id="SM00962">
    <property type="entry name" value="SRP54"/>
    <property type="match status" value="1"/>
</dbReference>
<dbReference type="NCBIfam" id="TIGR00064">
    <property type="entry name" value="ftsY"/>
    <property type="match status" value="1"/>
</dbReference>
<dbReference type="InterPro" id="IPR036225">
    <property type="entry name" value="SRP/SRP_N"/>
</dbReference>
<comment type="subunit">
    <text evidence="10">Part of the signal recognition particle protein translocation system, which is composed of SRP and FtsY. SRP is a ribonucleoprotein composed of Ffh and a 4.5S RNA molecule.</text>
</comment>
<dbReference type="SUPFAM" id="SSF52540">
    <property type="entry name" value="P-loop containing nucleoside triphosphate hydrolases"/>
    <property type="match status" value="1"/>
</dbReference>
<dbReference type="SMART" id="SM00382">
    <property type="entry name" value="AAA"/>
    <property type="match status" value="1"/>
</dbReference>
<dbReference type="GO" id="GO:0005047">
    <property type="term" value="F:signal recognition particle binding"/>
    <property type="evidence" value="ECO:0007669"/>
    <property type="project" value="TreeGrafter"/>
</dbReference>
<comment type="subcellular location">
    <subcellularLocation>
        <location evidence="1">Cell inner membrane</location>
        <topology evidence="1">Peripheral membrane protein</topology>
        <orientation evidence="1">Cytoplasmic side</orientation>
    </subcellularLocation>
    <subcellularLocation>
        <location evidence="10">Cell membrane</location>
        <topology evidence="10">Peripheral membrane protein</topology>
        <orientation evidence="10">Cytoplasmic side</orientation>
    </subcellularLocation>
    <subcellularLocation>
        <location evidence="10">Cytoplasm</location>
    </subcellularLocation>
</comment>
<keyword evidence="4 10" id="KW-0547">Nucleotide-binding</keyword>
<keyword evidence="3 10" id="KW-0963">Cytoplasm</keyword>
<dbReference type="InterPro" id="IPR000897">
    <property type="entry name" value="SRP54_GTPase_dom"/>
</dbReference>
<organism evidence="12 13">
    <name type="scientific">PS1 clade bacterium</name>
    <dbReference type="NCBI Taxonomy" id="2175152"/>
    <lineage>
        <taxon>Bacteria</taxon>
        <taxon>Pseudomonadati</taxon>
        <taxon>Pseudomonadota</taxon>
        <taxon>Alphaproteobacteria</taxon>
        <taxon>PS1 clade</taxon>
    </lineage>
</organism>
<dbReference type="EC" id="3.6.5.4" evidence="10"/>
<feature type="binding site" evidence="10">
    <location>
        <begin position="189"/>
        <end position="193"/>
    </location>
    <ligand>
        <name>GTP</name>
        <dbReference type="ChEBI" id="CHEBI:37565"/>
    </ligand>
</feature>
<dbReference type="PANTHER" id="PTHR43134:SF1">
    <property type="entry name" value="SIGNAL RECOGNITION PARTICLE RECEPTOR SUBUNIT ALPHA"/>
    <property type="match status" value="1"/>
</dbReference>
<dbReference type="InterPro" id="IPR027417">
    <property type="entry name" value="P-loop_NTPase"/>
</dbReference>
<dbReference type="SMART" id="SM00963">
    <property type="entry name" value="SRP54_N"/>
    <property type="match status" value="1"/>
</dbReference>
<keyword evidence="2 10" id="KW-1003">Cell membrane</keyword>
<dbReference type="GO" id="GO:0005886">
    <property type="term" value="C:plasma membrane"/>
    <property type="evidence" value="ECO:0007669"/>
    <property type="project" value="UniProtKB-SubCell"/>
</dbReference>
<evidence type="ECO:0000259" key="11">
    <source>
        <dbReference type="PROSITE" id="PS00300"/>
    </source>
</evidence>
<dbReference type="GO" id="GO:0005525">
    <property type="term" value="F:GTP binding"/>
    <property type="evidence" value="ECO:0007669"/>
    <property type="project" value="UniProtKB-UniRule"/>
</dbReference>
<evidence type="ECO:0000256" key="10">
    <source>
        <dbReference type="HAMAP-Rule" id="MF_00920"/>
    </source>
</evidence>
<dbReference type="GO" id="GO:0006614">
    <property type="term" value="P:SRP-dependent cotranslational protein targeting to membrane"/>
    <property type="evidence" value="ECO:0007669"/>
    <property type="project" value="InterPro"/>
</dbReference>
<protein>
    <recommendedName>
        <fullName evidence="10">Signal recognition particle receptor FtsY</fullName>
        <shortName evidence="10">SRP receptor</shortName>
        <ecNumber evidence="10">3.6.5.4</ecNumber>
    </recommendedName>
</protein>
<dbReference type="Pfam" id="PF02881">
    <property type="entry name" value="SRP54_N"/>
    <property type="match status" value="1"/>
</dbReference>
<feature type="binding site" evidence="10">
    <location>
        <begin position="107"/>
        <end position="114"/>
    </location>
    <ligand>
        <name>GTP</name>
        <dbReference type="ChEBI" id="CHEBI:37565"/>
    </ligand>
</feature>
<gene>
    <name evidence="10 12" type="primary">ftsY</name>
    <name evidence="12" type="ORF">ISQ19_00475</name>
</gene>
<feature type="binding site" evidence="10">
    <location>
        <begin position="253"/>
        <end position="256"/>
    </location>
    <ligand>
        <name>GTP</name>
        <dbReference type="ChEBI" id="CHEBI:37565"/>
    </ligand>
</feature>
<dbReference type="InterPro" id="IPR042101">
    <property type="entry name" value="SRP54_N_sf"/>
</dbReference>
<dbReference type="SUPFAM" id="SSF47364">
    <property type="entry name" value="Domain of the SRP/SRP receptor G-proteins"/>
    <property type="match status" value="1"/>
</dbReference>
<evidence type="ECO:0000313" key="13">
    <source>
        <dbReference type="Proteomes" id="UP000785783"/>
    </source>
</evidence>
<evidence type="ECO:0000256" key="5">
    <source>
        <dbReference type="ARBA" id="ARBA00022801"/>
    </source>
</evidence>
<feature type="domain" description="SRP54-type proteins GTP-binding" evidence="11">
    <location>
        <begin position="274"/>
        <end position="287"/>
    </location>
</feature>
<dbReference type="InterPro" id="IPR003593">
    <property type="entry name" value="AAA+_ATPase"/>
</dbReference>
<dbReference type="InterPro" id="IPR013822">
    <property type="entry name" value="Signal_recog_particl_SRP54_hlx"/>
</dbReference>
<keyword evidence="5 10" id="KW-0378">Hydrolase</keyword>
<comment type="caution">
    <text evidence="12">The sequence shown here is derived from an EMBL/GenBank/DDBJ whole genome shotgun (WGS) entry which is preliminary data.</text>
</comment>
<evidence type="ECO:0000256" key="3">
    <source>
        <dbReference type="ARBA" id="ARBA00022490"/>
    </source>
</evidence>
<name>A0A937HJ11_9PROT</name>
<dbReference type="Pfam" id="PF00448">
    <property type="entry name" value="SRP54"/>
    <property type="match status" value="1"/>
</dbReference>
<evidence type="ECO:0000256" key="9">
    <source>
        <dbReference type="ARBA" id="ARBA00048027"/>
    </source>
</evidence>
<comment type="function">
    <text evidence="10">Involved in targeting and insertion of nascent membrane proteins into the cytoplasmic membrane. Acts as a receptor for the complex formed by the signal recognition particle (SRP) and the ribosome-nascent chain (RNC). Interaction with SRP-RNC leads to the transfer of the RNC complex to the Sec translocase for insertion into the membrane, the hydrolysis of GTP by both Ffh and FtsY, and the dissociation of the SRP-FtsY complex into the individual components.</text>
</comment>
<dbReference type="EMBL" id="JADHOK010000002">
    <property type="protein sequence ID" value="MBL6761153.1"/>
    <property type="molecule type" value="Genomic_DNA"/>
</dbReference>
<dbReference type="PROSITE" id="PS00300">
    <property type="entry name" value="SRP54"/>
    <property type="match status" value="1"/>
</dbReference>
<evidence type="ECO:0000256" key="1">
    <source>
        <dbReference type="ARBA" id="ARBA00004515"/>
    </source>
</evidence>
<keyword evidence="6 10" id="KW-0342">GTP-binding</keyword>
<reference evidence="12" key="1">
    <citation type="submission" date="2020-10" db="EMBL/GenBank/DDBJ databases">
        <title>Microbiome of the Black Sea water column analyzed by genome centric metagenomics.</title>
        <authorList>
            <person name="Cabello-Yeves P.J."/>
            <person name="Callieri C."/>
            <person name="Picazo A."/>
            <person name="Mehrshad M."/>
            <person name="Haro-Moreno J.M."/>
            <person name="Roda-Garcia J."/>
            <person name="Dzembekova N."/>
            <person name="Slabakova V."/>
            <person name="Slabakova N."/>
            <person name="Moncheva S."/>
            <person name="Rodriguez-Valera F."/>
        </authorList>
    </citation>
    <scope>NUCLEOTIDE SEQUENCE</scope>
    <source>
        <strain evidence="12">BS307-5m-G5</strain>
    </source>
</reference>
<evidence type="ECO:0000256" key="8">
    <source>
        <dbReference type="ARBA" id="ARBA00023170"/>
    </source>
</evidence>
<comment type="similarity">
    <text evidence="10">Belongs to the GTP-binding SRP family. FtsY subfamily.</text>
</comment>
<keyword evidence="8 10" id="KW-0675">Receptor</keyword>
<proteinExistence type="inferred from homology"/>
<dbReference type="GO" id="GO:0003924">
    <property type="term" value="F:GTPase activity"/>
    <property type="evidence" value="ECO:0007669"/>
    <property type="project" value="UniProtKB-UniRule"/>
</dbReference>
<dbReference type="Gene3D" id="3.40.50.300">
    <property type="entry name" value="P-loop containing nucleotide triphosphate hydrolases"/>
    <property type="match status" value="1"/>
</dbReference>
<dbReference type="PANTHER" id="PTHR43134">
    <property type="entry name" value="SIGNAL RECOGNITION PARTICLE RECEPTOR SUBUNIT ALPHA"/>
    <property type="match status" value="1"/>
</dbReference>
<dbReference type="InterPro" id="IPR004390">
    <property type="entry name" value="SR_rcpt_FtsY"/>
</dbReference>
<evidence type="ECO:0000313" key="12">
    <source>
        <dbReference type="EMBL" id="MBL6761153.1"/>
    </source>
</evidence>
<comment type="catalytic activity">
    <reaction evidence="9 10">
        <text>GTP + H2O = GDP + phosphate + H(+)</text>
        <dbReference type="Rhea" id="RHEA:19669"/>
        <dbReference type="ChEBI" id="CHEBI:15377"/>
        <dbReference type="ChEBI" id="CHEBI:15378"/>
        <dbReference type="ChEBI" id="CHEBI:37565"/>
        <dbReference type="ChEBI" id="CHEBI:43474"/>
        <dbReference type="ChEBI" id="CHEBI:58189"/>
        <dbReference type="EC" id="3.6.5.4"/>
    </reaction>
</comment>
<evidence type="ECO:0000256" key="7">
    <source>
        <dbReference type="ARBA" id="ARBA00023136"/>
    </source>
</evidence>
<dbReference type="FunFam" id="3.40.50.300:FF:000053">
    <property type="entry name" value="Signal recognition particle receptor FtsY"/>
    <property type="match status" value="1"/>
</dbReference>
<dbReference type="Proteomes" id="UP000785783">
    <property type="component" value="Unassembled WGS sequence"/>
</dbReference>
<evidence type="ECO:0000256" key="2">
    <source>
        <dbReference type="ARBA" id="ARBA00022475"/>
    </source>
</evidence>
<accession>A0A937HJ11</accession>
<sequence length="308" mass="31578">MSLWSRLKSGLSRSSDALGSSLSGLMGGRKLSAETLGELEDALIMADLGVGTAAAITEALRARRDLATLDDAGVRAALAGEIAALLQPVEKPFALPDATPTVILLAGVNGAGKTTTIGKLAKKFQAENKSVMLAACDTFRAAASEQLQVWGARANVPVVAGATGADAAGLAFQALEKARAEDIDVLMIDTAGRLQSNDNLMAELEKIIRVVKKLDADAPHESLLVLDATTGQNAVAQAEAFLAAAQTSGLIMTKLDGTARGGGLVAIAQKLALPIYFIGVGEQADDLQTFSAARFAHALVGAEMEGAG</sequence>
<dbReference type="GO" id="GO:0005737">
    <property type="term" value="C:cytoplasm"/>
    <property type="evidence" value="ECO:0007669"/>
    <property type="project" value="UniProtKB-SubCell"/>
</dbReference>
<dbReference type="AlphaFoldDB" id="A0A937HJ11"/>
<dbReference type="Gene3D" id="1.20.120.140">
    <property type="entry name" value="Signal recognition particle SRP54, nucleotide-binding domain"/>
    <property type="match status" value="1"/>
</dbReference>
<evidence type="ECO:0000256" key="4">
    <source>
        <dbReference type="ARBA" id="ARBA00022741"/>
    </source>
</evidence>
<keyword evidence="7 10" id="KW-0472">Membrane</keyword>
<dbReference type="HAMAP" id="MF_00920">
    <property type="entry name" value="FtsY"/>
    <property type="match status" value="1"/>
</dbReference>
<evidence type="ECO:0000256" key="6">
    <source>
        <dbReference type="ARBA" id="ARBA00023134"/>
    </source>
</evidence>